<reference evidence="4 5" key="1">
    <citation type="journal article" date="2017" name="Mol. Ecol.">
        <title>Comparative and population genomic landscape of Phellinus noxius: A hypervariable fungus causing root rot in trees.</title>
        <authorList>
            <person name="Chung C.L."/>
            <person name="Lee T.J."/>
            <person name="Akiba M."/>
            <person name="Lee H.H."/>
            <person name="Kuo T.H."/>
            <person name="Liu D."/>
            <person name="Ke H.M."/>
            <person name="Yokoi T."/>
            <person name="Roa M.B."/>
            <person name="Lu M.J."/>
            <person name="Chang Y.Y."/>
            <person name="Ann P.J."/>
            <person name="Tsai J.N."/>
            <person name="Chen C.Y."/>
            <person name="Tzean S.S."/>
            <person name="Ota Y."/>
            <person name="Hattori T."/>
            <person name="Sahashi N."/>
            <person name="Liou R.F."/>
            <person name="Kikuchi T."/>
            <person name="Tsai I.J."/>
        </authorList>
    </citation>
    <scope>NUCLEOTIDE SEQUENCE [LARGE SCALE GENOMIC DNA]</scope>
    <source>
        <strain evidence="4 5">FFPRI411160</strain>
    </source>
</reference>
<feature type="transmembrane region" description="Helical" evidence="2">
    <location>
        <begin position="52"/>
        <end position="77"/>
    </location>
</feature>
<keyword evidence="2" id="KW-1133">Transmembrane helix</keyword>
<dbReference type="EMBL" id="NBII01000002">
    <property type="protein sequence ID" value="PAV22634.1"/>
    <property type="molecule type" value="Genomic_DNA"/>
</dbReference>
<protein>
    <recommendedName>
        <fullName evidence="3">DUF6534 domain-containing protein</fullName>
    </recommendedName>
</protein>
<gene>
    <name evidence="4" type="ORF">PNOK_0259100</name>
</gene>
<dbReference type="STRING" id="2282107.A0A286USV6"/>
<evidence type="ECO:0000313" key="5">
    <source>
        <dbReference type="Proteomes" id="UP000217199"/>
    </source>
</evidence>
<dbReference type="PANTHER" id="PTHR40465:SF1">
    <property type="entry name" value="DUF6534 DOMAIN-CONTAINING PROTEIN"/>
    <property type="match status" value="1"/>
</dbReference>
<name>A0A286USV6_9AGAM</name>
<dbReference type="InParanoid" id="A0A286USV6"/>
<keyword evidence="5" id="KW-1185">Reference proteome</keyword>
<accession>A0A286USV6</accession>
<dbReference type="AlphaFoldDB" id="A0A286USV6"/>
<feature type="transmembrane region" description="Helical" evidence="2">
    <location>
        <begin position="168"/>
        <end position="188"/>
    </location>
</feature>
<keyword evidence="2" id="KW-0812">Transmembrane</keyword>
<sequence>MSSTESSNIDTVRTLNALFAGYVLSTVLYGLTFFQTYVFYTRFPRDGFLLRALVGILWALNTTSTALLSHSIYNYVFTNFGNSSAFLVLTKSICIDYVLSIITIFIIHTFMVLRIWKVSGKNGIVSGIVAWFSCASFAFGVVSALQIFENKSVSTFIQGFSRTWISLHVSFAFLIDIFVSVCLFFYLSPKRIEVLPLPSTFFESLVRVIFDRWTLITFIQLAYLLTYIPPAPNSLQLWTPFPAFLAGAYINAILALLNNRVADRDYGTGVWEEDLVAYVNAGGALGYGEQEGGALGITDRDRVEKGERSVTMGARDILNASSNEKARYGGRERDRSGVLEEGDVPPTPGSATMLLARERGTGYARAPGAKERGHDREPLSPEVVFKGVAL</sequence>
<dbReference type="OrthoDB" id="3046149at2759"/>
<dbReference type="Pfam" id="PF20152">
    <property type="entry name" value="DUF6534"/>
    <property type="match status" value="1"/>
</dbReference>
<evidence type="ECO:0000256" key="1">
    <source>
        <dbReference type="SAM" id="MobiDB-lite"/>
    </source>
</evidence>
<feature type="transmembrane region" description="Helical" evidence="2">
    <location>
        <begin position="209"/>
        <end position="229"/>
    </location>
</feature>
<feature type="region of interest" description="Disordered" evidence="1">
    <location>
        <begin position="323"/>
        <end position="390"/>
    </location>
</feature>
<feature type="transmembrane region" description="Helical" evidence="2">
    <location>
        <begin position="97"/>
        <end position="116"/>
    </location>
</feature>
<feature type="transmembrane region" description="Helical" evidence="2">
    <location>
        <begin position="20"/>
        <end position="40"/>
    </location>
</feature>
<feature type="transmembrane region" description="Helical" evidence="2">
    <location>
        <begin position="235"/>
        <end position="257"/>
    </location>
</feature>
<comment type="caution">
    <text evidence="4">The sequence shown here is derived from an EMBL/GenBank/DDBJ whole genome shotgun (WGS) entry which is preliminary data.</text>
</comment>
<dbReference type="Proteomes" id="UP000217199">
    <property type="component" value="Unassembled WGS sequence"/>
</dbReference>
<dbReference type="PANTHER" id="PTHR40465">
    <property type="entry name" value="CHROMOSOME 1, WHOLE GENOME SHOTGUN SEQUENCE"/>
    <property type="match status" value="1"/>
</dbReference>
<proteinExistence type="predicted"/>
<evidence type="ECO:0000256" key="2">
    <source>
        <dbReference type="SAM" id="Phobius"/>
    </source>
</evidence>
<organism evidence="4 5">
    <name type="scientific">Pyrrhoderma noxium</name>
    <dbReference type="NCBI Taxonomy" id="2282107"/>
    <lineage>
        <taxon>Eukaryota</taxon>
        <taxon>Fungi</taxon>
        <taxon>Dikarya</taxon>
        <taxon>Basidiomycota</taxon>
        <taxon>Agaricomycotina</taxon>
        <taxon>Agaricomycetes</taxon>
        <taxon>Hymenochaetales</taxon>
        <taxon>Hymenochaetaceae</taxon>
        <taxon>Pyrrhoderma</taxon>
    </lineage>
</organism>
<keyword evidence="2" id="KW-0472">Membrane</keyword>
<feature type="domain" description="DUF6534" evidence="3">
    <location>
        <begin position="173"/>
        <end position="260"/>
    </location>
</feature>
<evidence type="ECO:0000259" key="3">
    <source>
        <dbReference type="Pfam" id="PF20152"/>
    </source>
</evidence>
<dbReference type="InterPro" id="IPR045339">
    <property type="entry name" value="DUF6534"/>
</dbReference>
<feature type="compositionally biased region" description="Basic and acidic residues" evidence="1">
    <location>
        <begin position="368"/>
        <end position="379"/>
    </location>
</feature>
<feature type="compositionally biased region" description="Basic and acidic residues" evidence="1">
    <location>
        <begin position="324"/>
        <end position="338"/>
    </location>
</feature>
<evidence type="ECO:0000313" key="4">
    <source>
        <dbReference type="EMBL" id="PAV22634.1"/>
    </source>
</evidence>
<feature type="transmembrane region" description="Helical" evidence="2">
    <location>
        <begin position="128"/>
        <end position="148"/>
    </location>
</feature>